<dbReference type="PANTHER" id="PTHR30055">
    <property type="entry name" value="HTH-TYPE TRANSCRIPTIONAL REGULATOR RUTR"/>
    <property type="match status" value="1"/>
</dbReference>
<name>A0ABP9HGR3_9ACTN</name>
<feature type="region of interest" description="Disordered" evidence="5">
    <location>
        <begin position="1"/>
        <end position="27"/>
    </location>
</feature>
<evidence type="ECO:0000256" key="3">
    <source>
        <dbReference type="ARBA" id="ARBA00023163"/>
    </source>
</evidence>
<sequence>MGDEAQGTGLPASTEAVWGVRARPPKGPRPGLSLQRIVDAGVLVASSEGIEAVSMSRVAKQLGSAPMALYRYVRAKDELLALMTDAAYGPPPELDPEEGWRPNLSTWAWAHMAALRRHPWVLRIRAGGLPTLPNQVGWMEQALSSLKGTGLPEAQKLSVMILLNGFVRTAGQLAAEMDSASQAAGSTEHEAMADYGRTLGKLAGPDRFPALNAVLSAGVLEQQDSPDNEFVFGLERILDGIEVLIREL</sequence>
<dbReference type="SUPFAM" id="SSF48498">
    <property type="entry name" value="Tetracyclin repressor-like, C-terminal domain"/>
    <property type="match status" value="1"/>
</dbReference>
<feature type="domain" description="HTH tetR-type" evidence="6">
    <location>
        <begin position="31"/>
        <end position="91"/>
    </location>
</feature>
<keyword evidence="3" id="KW-0804">Transcription</keyword>
<evidence type="ECO:0000313" key="8">
    <source>
        <dbReference type="Proteomes" id="UP001500610"/>
    </source>
</evidence>
<organism evidence="7 8">
    <name type="scientific">Streptomyces hyderabadensis</name>
    <dbReference type="NCBI Taxonomy" id="598549"/>
    <lineage>
        <taxon>Bacteria</taxon>
        <taxon>Bacillati</taxon>
        <taxon>Actinomycetota</taxon>
        <taxon>Actinomycetes</taxon>
        <taxon>Kitasatosporales</taxon>
        <taxon>Streptomycetaceae</taxon>
        <taxon>Streptomyces</taxon>
    </lineage>
</organism>
<keyword evidence="2 4" id="KW-0238">DNA-binding</keyword>
<dbReference type="PANTHER" id="PTHR30055:SF151">
    <property type="entry name" value="TRANSCRIPTIONAL REGULATORY PROTEIN"/>
    <property type="match status" value="1"/>
</dbReference>
<dbReference type="Gene3D" id="1.10.10.60">
    <property type="entry name" value="Homeodomain-like"/>
    <property type="match status" value="1"/>
</dbReference>
<gene>
    <name evidence="7" type="ORF">GCM10023257_03090</name>
</gene>
<dbReference type="EMBL" id="BAABIV010000002">
    <property type="protein sequence ID" value="GAA4970557.1"/>
    <property type="molecule type" value="Genomic_DNA"/>
</dbReference>
<keyword evidence="8" id="KW-1185">Reference proteome</keyword>
<accession>A0ABP9HGR3</accession>
<dbReference type="RefSeq" id="WP_226030705.1">
    <property type="nucleotide sequence ID" value="NZ_BAABIV010000002.1"/>
</dbReference>
<comment type="caution">
    <text evidence="7">The sequence shown here is derived from an EMBL/GenBank/DDBJ whole genome shotgun (WGS) entry which is preliminary data.</text>
</comment>
<dbReference type="Pfam" id="PF00440">
    <property type="entry name" value="TetR_N"/>
    <property type="match status" value="1"/>
</dbReference>
<dbReference type="InterPro" id="IPR004111">
    <property type="entry name" value="Repressor_TetR_C"/>
</dbReference>
<dbReference type="InterPro" id="IPR050109">
    <property type="entry name" value="HTH-type_TetR-like_transc_reg"/>
</dbReference>
<evidence type="ECO:0000256" key="2">
    <source>
        <dbReference type="ARBA" id="ARBA00023125"/>
    </source>
</evidence>
<evidence type="ECO:0000256" key="4">
    <source>
        <dbReference type="PROSITE-ProRule" id="PRU00335"/>
    </source>
</evidence>
<dbReference type="Proteomes" id="UP001500610">
    <property type="component" value="Unassembled WGS sequence"/>
</dbReference>
<keyword evidence="1" id="KW-0805">Transcription regulation</keyword>
<evidence type="ECO:0000256" key="1">
    <source>
        <dbReference type="ARBA" id="ARBA00023015"/>
    </source>
</evidence>
<proteinExistence type="predicted"/>
<dbReference type="PROSITE" id="PS50977">
    <property type="entry name" value="HTH_TETR_2"/>
    <property type="match status" value="1"/>
</dbReference>
<dbReference type="InterPro" id="IPR001647">
    <property type="entry name" value="HTH_TetR"/>
</dbReference>
<dbReference type="InterPro" id="IPR036271">
    <property type="entry name" value="Tet_transcr_reg_TetR-rel_C_sf"/>
</dbReference>
<dbReference type="Gene3D" id="1.10.357.10">
    <property type="entry name" value="Tetracycline Repressor, domain 2"/>
    <property type="match status" value="1"/>
</dbReference>
<dbReference type="Pfam" id="PF02909">
    <property type="entry name" value="TetR_C_1"/>
    <property type="match status" value="1"/>
</dbReference>
<evidence type="ECO:0000256" key="5">
    <source>
        <dbReference type="SAM" id="MobiDB-lite"/>
    </source>
</evidence>
<protein>
    <submittedName>
        <fullName evidence="7">TetR/AcrR family transcriptional regulator</fullName>
    </submittedName>
</protein>
<reference evidence="8" key="1">
    <citation type="journal article" date="2019" name="Int. J. Syst. Evol. Microbiol.">
        <title>The Global Catalogue of Microorganisms (GCM) 10K type strain sequencing project: providing services to taxonomists for standard genome sequencing and annotation.</title>
        <authorList>
            <consortium name="The Broad Institute Genomics Platform"/>
            <consortium name="The Broad Institute Genome Sequencing Center for Infectious Disease"/>
            <person name="Wu L."/>
            <person name="Ma J."/>
        </authorList>
    </citation>
    <scope>NUCLEOTIDE SEQUENCE [LARGE SCALE GENOMIC DNA]</scope>
    <source>
        <strain evidence="8">JCM 17657</strain>
    </source>
</reference>
<evidence type="ECO:0000259" key="6">
    <source>
        <dbReference type="PROSITE" id="PS50977"/>
    </source>
</evidence>
<feature type="DNA-binding region" description="H-T-H motif" evidence="4">
    <location>
        <begin position="54"/>
        <end position="73"/>
    </location>
</feature>
<dbReference type="SUPFAM" id="SSF46689">
    <property type="entry name" value="Homeodomain-like"/>
    <property type="match status" value="1"/>
</dbReference>
<evidence type="ECO:0000313" key="7">
    <source>
        <dbReference type="EMBL" id="GAA4970557.1"/>
    </source>
</evidence>
<dbReference type="InterPro" id="IPR009057">
    <property type="entry name" value="Homeodomain-like_sf"/>
</dbReference>